<proteinExistence type="predicted"/>
<protein>
    <submittedName>
        <fullName evidence="1">Uncharacterized protein</fullName>
    </submittedName>
</protein>
<evidence type="ECO:0000313" key="1">
    <source>
        <dbReference type="EMBL" id="QRH01441.1"/>
    </source>
</evidence>
<sequence length="63" mass="6974">MGFDTDIMAGIMLGLADMLEPVVAKVWAELPADFPEHIRESIMGGLTERATRLTAENIWQASR</sequence>
<gene>
    <name evidence="1" type="ORF">JQC75_16570</name>
</gene>
<name>A0ABX7G2A2_9GAMM</name>
<keyword evidence="2" id="KW-1185">Reference proteome</keyword>
<organism evidence="1 2">
    <name type="scientific">Shewanella litorisediminis</name>
    <dbReference type="NCBI Taxonomy" id="1173586"/>
    <lineage>
        <taxon>Bacteria</taxon>
        <taxon>Pseudomonadati</taxon>
        <taxon>Pseudomonadota</taxon>
        <taxon>Gammaproteobacteria</taxon>
        <taxon>Alteromonadales</taxon>
        <taxon>Shewanellaceae</taxon>
        <taxon>Shewanella</taxon>
    </lineage>
</organism>
<accession>A0ABX7G2A2</accession>
<evidence type="ECO:0000313" key="2">
    <source>
        <dbReference type="Proteomes" id="UP000596252"/>
    </source>
</evidence>
<reference evidence="1 2" key="1">
    <citation type="journal article" date="2012" name="Antonie Van Leeuwenhoek">
        <title>Shewanella litorisediminis sp. nov., a gammaproteobacterium isolated from a tidal flat sediment.</title>
        <authorList>
            <person name="Lee M.H."/>
            <person name="Yoon J.H."/>
        </authorList>
    </citation>
    <scope>NUCLEOTIDE SEQUENCE [LARGE SCALE GENOMIC DNA]</scope>
    <source>
        <strain evidence="1 2">SMK1-12</strain>
    </source>
</reference>
<dbReference type="RefSeq" id="WP_203325118.1">
    <property type="nucleotide sequence ID" value="NZ_CP069213.1"/>
</dbReference>
<dbReference type="Proteomes" id="UP000596252">
    <property type="component" value="Chromosome"/>
</dbReference>
<dbReference type="EMBL" id="CP069213">
    <property type="protein sequence ID" value="QRH01441.1"/>
    <property type="molecule type" value="Genomic_DNA"/>
</dbReference>